<evidence type="ECO:0000256" key="1">
    <source>
        <dbReference type="SAM" id="MobiDB-lite"/>
    </source>
</evidence>
<feature type="region of interest" description="Disordered" evidence="1">
    <location>
        <begin position="1"/>
        <end position="80"/>
    </location>
</feature>
<sequence>MRQEPTEPEFPDEYQESADYEEELDDEAAEGDVAEQRLDLLRLRDTPLAERGETEADPADAAEQARVVDPGDDDYREDER</sequence>
<feature type="compositionally biased region" description="Acidic residues" evidence="1">
    <location>
        <begin position="70"/>
        <end position="80"/>
    </location>
</feature>
<feature type="compositionally biased region" description="Acidic residues" evidence="1">
    <location>
        <begin position="1"/>
        <end position="33"/>
    </location>
</feature>
<evidence type="ECO:0000313" key="2">
    <source>
        <dbReference type="EMBL" id="TDC70855.1"/>
    </source>
</evidence>
<keyword evidence="3" id="KW-1185">Reference proteome</keyword>
<name>A0A4V2Y214_9ACTN</name>
<protein>
    <recommendedName>
        <fullName evidence="4">DUF5709 domain-containing protein</fullName>
    </recommendedName>
</protein>
<gene>
    <name evidence="2" type="ORF">E1283_24220</name>
</gene>
<evidence type="ECO:0000313" key="3">
    <source>
        <dbReference type="Proteomes" id="UP000295345"/>
    </source>
</evidence>
<reference evidence="2 3" key="1">
    <citation type="submission" date="2019-03" db="EMBL/GenBank/DDBJ databases">
        <title>Draft genome sequences of novel Actinobacteria.</title>
        <authorList>
            <person name="Sahin N."/>
            <person name="Ay H."/>
            <person name="Saygin H."/>
        </authorList>
    </citation>
    <scope>NUCLEOTIDE SEQUENCE [LARGE SCALE GENOMIC DNA]</scope>
    <source>
        <strain evidence="2 3">DSM 41900</strain>
    </source>
</reference>
<evidence type="ECO:0008006" key="4">
    <source>
        <dbReference type="Google" id="ProtNLM"/>
    </source>
</evidence>
<dbReference type="EMBL" id="SMKI01000295">
    <property type="protein sequence ID" value="TDC70855.1"/>
    <property type="molecule type" value="Genomic_DNA"/>
</dbReference>
<accession>A0A4V2Y214</accession>
<dbReference type="OrthoDB" id="3398488at2"/>
<proteinExistence type="predicted"/>
<feature type="compositionally biased region" description="Basic and acidic residues" evidence="1">
    <location>
        <begin position="34"/>
        <end position="54"/>
    </location>
</feature>
<comment type="caution">
    <text evidence="2">The sequence shown here is derived from an EMBL/GenBank/DDBJ whole genome shotgun (WGS) entry which is preliminary data.</text>
</comment>
<organism evidence="2 3">
    <name type="scientific">Streptomyces hainanensis</name>
    <dbReference type="NCBI Taxonomy" id="402648"/>
    <lineage>
        <taxon>Bacteria</taxon>
        <taxon>Bacillati</taxon>
        <taxon>Actinomycetota</taxon>
        <taxon>Actinomycetes</taxon>
        <taxon>Kitasatosporales</taxon>
        <taxon>Streptomycetaceae</taxon>
        <taxon>Streptomyces</taxon>
    </lineage>
</organism>
<dbReference type="RefSeq" id="WP_132820254.1">
    <property type="nucleotide sequence ID" value="NZ_SMKI01000295.1"/>
</dbReference>
<dbReference type="AlphaFoldDB" id="A0A4V2Y214"/>
<dbReference type="Proteomes" id="UP000295345">
    <property type="component" value="Unassembled WGS sequence"/>
</dbReference>